<dbReference type="RefSeq" id="XP_040763133.1">
    <property type="nucleotide sequence ID" value="XM_040909150.1"/>
</dbReference>
<dbReference type="EMBL" id="KV427630">
    <property type="protein sequence ID" value="KZT05393.1"/>
    <property type="molecule type" value="Genomic_DNA"/>
</dbReference>
<dbReference type="InParanoid" id="A0A165DQC6"/>
<dbReference type="AlphaFoldDB" id="A0A165DQC6"/>
<proteinExistence type="predicted"/>
<feature type="region of interest" description="Disordered" evidence="1">
    <location>
        <begin position="99"/>
        <end position="128"/>
    </location>
</feature>
<evidence type="ECO:0000256" key="1">
    <source>
        <dbReference type="SAM" id="MobiDB-lite"/>
    </source>
</evidence>
<keyword evidence="3" id="KW-1185">Reference proteome</keyword>
<name>A0A165DQC6_9APHY</name>
<protein>
    <submittedName>
        <fullName evidence="2">Uncharacterized protein</fullName>
    </submittedName>
</protein>
<feature type="compositionally biased region" description="Polar residues" evidence="1">
    <location>
        <begin position="113"/>
        <end position="122"/>
    </location>
</feature>
<reference evidence="2 3" key="1">
    <citation type="journal article" date="2016" name="Mol. Biol. Evol.">
        <title>Comparative Genomics of Early-Diverging Mushroom-Forming Fungi Provides Insights into the Origins of Lignocellulose Decay Capabilities.</title>
        <authorList>
            <person name="Nagy L.G."/>
            <person name="Riley R."/>
            <person name="Tritt A."/>
            <person name="Adam C."/>
            <person name="Daum C."/>
            <person name="Floudas D."/>
            <person name="Sun H."/>
            <person name="Yadav J.S."/>
            <person name="Pangilinan J."/>
            <person name="Larsson K.H."/>
            <person name="Matsuura K."/>
            <person name="Barry K."/>
            <person name="Labutti K."/>
            <person name="Kuo R."/>
            <person name="Ohm R.A."/>
            <person name="Bhattacharya S.S."/>
            <person name="Shirouzu T."/>
            <person name="Yoshinaga Y."/>
            <person name="Martin F.M."/>
            <person name="Grigoriev I.V."/>
            <person name="Hibbett D.S."/>
        </authorList>
    </citation>
    <scope>NUCLEOTIDE SEQUENCE [LARGE SCALE GENOMIC DNA]</scope>
    <source>
        <strain evidence="2 3">93-53</strain>
    </source>
</reference>
<accession>A0A165DQC6</accession>
<organism evidence="2 3">
    <name type="scientific">Laetiporus sulphureus 93-53</name>
    <dbReference type="NCBI Taxonomy" id="1314785"/>
    <lineage>
        <taxon>Eukaryota</taxon>
        <taxon>Fungi</taxon>
        <taxon>Dikarya</taxon>
        <taxon>Basidiomycota</taxon>
        <taxon>Agaricomycotina</taxon>
        <taxon>Agaricomycetes</taxon>
        <taxon>Polyporales</taxon>
        <taxon>Laetiporus</taxon>
    </lineage>
</organism>
<evidence type="ECO:0000313" key="2">
    <source>
        <dbReference type="EMBL" id="KZT05393.1"/>
    </source>
</evidence>
<gene>
    <name evidence="2" type="ORF">LAESUDRAFT_727041</name>
</gene>
<sequence>MTTPKAIYSSQSRQKECSVEQAVDKVLEIVRLLHGPNYLREDIEWAASIPTGEQIIRWVASQVDDVFVNAQGHPQSFQLRLTASLEAIALYDEETQRPLHTVRSKAPGEDIEPNSSDKSLTSPRLRASTETMEAETELLQEETKLLQHRVRRAKLASKQLHNTISTLRTELQDTSKKLCQQEEHLGDISLQADTSIVNSVAHANKLLEDVGSSNVADDIFKLRDGLSSLTELRSNLVDSAKQRLAAVDEAYSLLPGPVEIPQEAETLQERLQDLLFNIAAQSERNSESPDLDVLAQSYCLELQRISENLEAAQDVEGRRAALRSVLSHADVDAVSDLDDENVAEIGVDVGNELERAWRLDQKALLLAREKCLDETIEAFGRDLLPPLQNLFEKLSECSENAFEAEALVRTLTEELKGILDDVDAATEADTTVKVWSDLSAGTILESELVELLKRKQNLRSQDAGPLVLLDRTDLEKELHEVSERLHAAEDAEIEWSSSLPSRLSELTGAHASLISTIYAYSPVNTSPPFSLPPSLQTLENEAAGEAKRLSASISRLQKDVELSDRDRKKLSTFIKRWR</sequence>
<evidence type="ECO:0000313" key="3">
    <source>
        <dbReference type="Proteomes" id="UP000076871"/>
    </source>
</evidence>
<dbReference type="GeneID" id="63826179"/>
<dbReference type="OrthoDB" id="2754287at2759"/>
<dbReference type="Proteomes" id="UP000076871">
    <property type="component" value="Unassembled WGS sequence"/>
</dbReference>